<organism evidence="2 3">
    <name type="scientific">Trifolium medium</name>
    <dbReference type="NCBI Taxonomy" id="97028"/>
    <lineage>
        <taxon>Eukaryota</taxon>
        <taxon>Viridiplantae</taxon>
        <taxon>Streptophyta</taxon>
        <taxon>Embryophyta</taxon>
        <taxon>Tracheophyta</taxon>
        <taxon>Spermatophyta</taxon>
        <taxon>Magnoliopsida</taxon>
        <taxon>eudicotyledons</taxon>
        <taxon>Gunneridae</taxon>
        <taxon>Pentapetalae</taxon>
        <taxon>rosids</taxon>
        <taxon>fabids</taxon>
        <taxon>Fabales</taxon>
        <taxon>Fabaceae</taxon>
        <taxon>Papilionoideae</taxon>
        <taxon>50 kb inversion clade</taxon>
        <taxon>NPAAA clade</taxon>
        <taxon>Hologalegina</taxon>
        <taxon>IRL clade</taxon>
        <taxon>Trifolieae</taxon>
        <taxon>Trifolium</taxon>
    </lineage>
</organism>
<dbReference type="EMBL" id="LXQA010468412">
    <property type="protein sequence ID" value="MCI53754.1"/>
    <property type="molecule type" value="Genomic_DNA"/>
</dbReference>
<evidence type="ECO:0000313" key="3">
    <source>
        <dbReference type="Proteomes" id="UP000265520"/>
    </source>
</evidence>
<dbReference type="PROSITE" id="PS50181">
    <property type="entry name" value="FBOX"/>
    <property type="match status" value="1"/>
</dbReference>
<dbReference type="InterPro" id="IPR001810">
    <property type="entry name" value="F-box_dom"/>
</dbReference>
<name>A0A392SZV2_9FABA</name>
<dbReference type="InterPro" id="IPR036047">
    <property type="entry name" value="F-box-like_dom_sf"/>
</dbReference>
<dbReference type="SUPFAM" id="SSF81383">
    <property type="entry name" value="F-box domain"/>
    <property type="match status" value="1"/>
</dbReference>
<accession>A0A392SZV2</accession>
<dbReference type="Proteomes" id="UP000265520">
    <property type="component" value="Unassembled WGS sequence"/>
</dbReference>
<feature type="non-terminal residue" evidence="2">
    <location>
        <position position="63"/>
    </location>
</feature>
<evidence type="ECO:0000259" key="1">
    <source>
        <dbReference type="PROSITE" id="PS50181"/>
    </source>
</evidence>
<dbReference type="AlphaFoldDB" id="A0A392SZV2"/>
<proteinExistence type="predicted"/>
<comment type="caution">
    <text evidence="2">The sequence shown here is derived from an EMBL/GenBank/DDBJ whole genome shotgun (WGS) entry which is preliminary data.</text>
</comment>
<sequence length="63" mass="7223">MAVNVQIEQHLSKPRLMRSLHHSQNDIDQSETTANSPLILPVLPEELIDEILIRLPVISLLRF</sequence>
<evidence type="ECO:0000313" key="2">
    <source>
        <dbReference type="EMBL" id="MCI53754.1"/>
    </source>
</evidence>
<feature type="domain" description="F-box" evidence="1">
    <location>
        <begin position="37"/>
        <end position="63"/>
    </location>
</feature>
<protein>
    <recommendedName>
        <fullName evidence="1">F-box domain-containing protein</fullName>
    </recommendedName>
</protein>
<reference evidence="2 3" key="1">
    <citation type="journal article" date="2018" name="Front. Plant Sci.">
        <title>Red Clover (Trifolium pratense) and Zigzag Clover (T. medium) - A Picture of Genomic Similarities and Differences.</title>
        <authorList>
            <person name="Dluhosova J."/>
            <person name="Istvanek J."/>
            <person name="Nedelnik J."/>
            <person name="Repkova J."/>
        </authorList>
    </citation>
    <scope>NUCLEOTIDE SEQUENCE [LARGE SCALE GENOMIC DNA]</scope>
    <source>
        <strain evidence="3">cv. 10/8</strain>
        <tissue evidence="2">Leaf</tissue>
    </source>
</reference>
<keyword evidence="3" id="KW-1185">Reference proteome</keyword>